<feature type="transmembrane region" description="Helical" evidence="8">
    <location>
        <begin position="277"/>
        <end position="299"/>
    </location>
</feature>
<name>A0ABZ2MDG9_9MICO</name>
<evidence type="ECO:0000256" key="4">
    <source>
        <dbReference type="ARBA" id="ARBA00022692"/>
    </source>
</evidence>
<keyword evidence="4 8" id="KW-0812">Transmembrane</keyword>
<keyword evidence="3" id="KW-0808">Transferase</keyword>
<keyword evidence="5 8" id="KW-1133">Transmembrane helix</keyword>
<dbReference type="RefSeq" id="WP_338747782.1">
    <property type="nucleotide sequence ID" value="NZ_CP144913.1"/>
</dbReference>
<dbReference type="GO" id="GO:0016746">
    <property type="term" value="F:acyltransferase activity"/>
    <property type="evidence" value="ECO:0007669"/>
    <property type="project" value="UniProtKB-KW"/>
</dbReference>
<evidence type="ECO:0000256" key="8">
    <source>
        <dbReference type="SAM" id="Phobius"/>
    </source>
</evidence>
<evidence type="ECO:0000313" key="12">
    <source>
        <dbReference type="Proteomes" id="UP001382727"/>
    </source>
</evidence>
<feature type="transmembrane region" description="Helical" evidence="8">
    <location>
        <begin position="342"/>
        <end position="360"/>
    </location>
</feature>
<keyword evidence="7 11" id="KW-0012">Acyltransferase</keyword>
<dbReference type="SUPFAM" id="SSF52266">
    <property type="entry name" value="SGNH hydrolase"/>
    <property type="match status" value="1"/>
</dbReference>
<dbReference type="Gene3D" id="3.40.50.1110">
    <property type="entry name" value="SGNH hydrolase"/>
    <property type="match status" value="1"/>
</dbReference>
<feature type="domain" description="SGNH" evidence="10">
    <location>
        <begin position="428"/>
        <end position="625"/>
    </location>
</feature>
<dbReference type="Pfam" id="PF01757">
    <property type="entry name" value="Acyl_transf_3"/>
    <property type="match status" value="1"/>
</dbReference>
<evidence type="ECO:0000259" key="9">
    <source>
        <dbReference type="Pfam" id="PF01757"/>
    </source>
</evidence>
<comment type="subcellular location">
    <subcellularLocation>
        <location evidence="1">Cell membrane</location>
        <topology evidence="1">Multi-pass membrane protein</topology>
    </subcellularLocation>
</comment>
<dbReference type="EMBL" id="CP144913">
    <property type="protein sequence ID" value="WXB75068.1"/>
    <property type="molecule type" value="Genomic_DNA"/>
</dbReference>
<keyword evidence="12" id="KW-1185">Reference proteome</keyword>
<dbReference type="PANTHER" id="PTHR23028">
    <property type="entry name" value="ACETYLTRANSFERASE"/>
    <property type="match status" value="1"/>
</dbReference>
<keyword evidence="2" id="KW-1003">Cell membrane</keyword>
<dbReference type="PANTHER" id="PTHR23028:SF53">
    <property type="entry name" value="ACYL_TRANSF_3 DOMAIN-CONTAINING PROTEIN"/>
    <property type="match status" value="1"/>
</dbReference>
<gene>
    <name evidence="11" type="ORF">V1351_08780</name>
</gene>
<evidence type="ECO:0000256" key="2">
    <source>
        <dbReference type="ARBA" id="ARBA00022475"/>
    </source>
</evidence>
<feature type="transmembrane region" description="Helical" evidence="8">
    <location>
        <begin position="21"/>
        <end position="38"/>
    </location>
</feature>
<feature type="transmembrane region" description="Helical" evidence="8">
    <location>
        <begin position="311"/>
        <end position="330"/>
    </location>
</feature>
<dbReference type="InterPro" id="IPR043968">
    <property type="entry name" value="SGNH"/>
</dbReference>
<evidence type="ECO:0000256" key="3">
    <source>
        <dbReference type="ARBA" id="ARBA00022679"/>
    </source>
</evidence>
<evidence type="ECO:0000256" key="7">
    <source>
        <dbReference type="ARBA" id="ARBA00023315"/>
    </source>
</evidence>
<feature type="domain" description="Acyltransferase 3" evidence="9">
    <location>
        <begin position="17"/>
        <end position="357"/>
    </location>
</feature>
<protein>
    <submittedName>
        <fullName evidence="11">Acyltransferase family protein</fullName>
    </submittedName>
</protein>
<evidence type="ECO:0000313" key="11">
    <source>
        <dbReference type="EMBL" id="WXB75068.1"/>
    </source>
</evidence>
<dbReference type="Pfam" id="PF19040">
    <property type="entry name" value="SGNH"/>
    <property type="match status" value="1"/>
</dbReference>
<dbReference type="InterPro" id="IPR036514">
    <property type="entry name" value="SGNH_hydro_sf"/>
</dbReference>
<feature type="transmembrane region" description="Helical" evidence="8">
    <location>
        <begin position="157"/>
        <end position="173"/>
    </location>
</feature>
<keyword evidence="6 8" id="KW-0472">Membrane</keyword>
<feature type="transmembrane region" description="Helical" evidence="8">
    <location>
        <begin position="381"/>
        <end position="402"/>
    </location>
</feature>
<dbReference type="InterPro" id="IPR002656">
    <property type="entry name" value="Acyl_transf_3_dom"/>
</dbReference>
<feature type="transmembrane region" description="Helical" evidence="8">
    <location>
        <begin position="218"/>
        <end position="235"/>
    </location>
</feature>
<feature type="transmembrane region" description="Helical" evidence="8">
    <location>
        <begin position="44"/>
        <end position="64"/>
    </location>
</feature>
<feature type="transmembrane region" description="Helical" evidence="8">
    <location>
        <begin position="247"/>
        <end position="265"/>
    </location>
</feature>
<dbReference type="Proteomes" id="UP001382727">
    <property type="component" value="Chromosome"/>
</dbReference>
<proteinExistence type="predicted"/>
<feature type="transmembrane region" description="Helical" evidence="8">
    <location>
        <begin position="180"/>
        <end position="198"/>
    </location>
</feature>
<evidence type="ECO:0000256" key="1">
    <source>
        <dbReference type="ARBA" id="ARBA00004651"/>
    </source>
</evidence>
<sequence>MTATISATTHTSLPYRPAIDGLRAFAVLSVITFHLLPATLPGGWFGVDVFFVISGFLITALLLAEYRRERGRINLVGFWFARARRLLPALFVVLAAVLVGATFLTVSGRTGHVAGDVLATLGYLANWRFVLGDEAYFGQVASPSPLRHAWSLAVEEQFYIVYPVILIGLLALLRRRATLVAVLALISVASAVLMASLHHPGLDPSRVYYGTDTRAHQLLVGAAVAALISGGPGAIDRDRIRILDTWCRRLALPALLVVLSAFWWAGPAQSAIFEGWAVPLSLTICVVLVAASSPAASLSQRLLSWEPLRRIGVVSYGLYLWHWPLIVFLNDQVLPIPTAARVVVQAGLTALLAWLSYRYVERPVRREGIRALVPRLPRASAMVAWAAVPALVVGAVALPAAARTVASTTASSSELTIPQPAYRPGGEMISVTFIGNSVPLSLTTNFSASNHPDLRLRSLANTGCDPLDVNRFADGKVLTEAEGCPQWRDSWSTELAKDPSDVVLYFIAQTMVTDRVLDGRVITFGSPAWVHLIEQELDEVRSAADDSEFALMNLACHEMPTFNSEEIQRVNDEQYVTTLNETVSTWAQENDVPVLDQHSLLCPGGEYHDTINGVPLYQDGIHFTAESGPVFWRWLAPRLQRISRGEDLS</sequence>
<organism evidence="11 12">
    <name type="scientific">Janibacter alittae</name>
    <dbReference type="NCBI Taxonomy" id="3115209"/>
    <lineage>
        <taxon>Bacteria</taxon>
        <taxon>Bacillati</taxon>
        <taxon>Actinomycetota</taxon>
        <taxon>Actinomycetes</taxon>
        <taxon>Micrococcales</taxon>
        <taxon>Intrasporangiaceae</taxon>
        <taxon>Janibacter</taxon>
    </lineage>
</organism>
<evidence type="ECO:0000256" key="5">
    <source>
        <dbReference type="ARBA" id="ARBA00022989"/>
    </source>
</evidence>
<reference evidence="11 12" key="1">
    <citation type="submission" date="2024-02" db="EMBL/GenBank/DDBJ databases">
        <title>Janibacter sp. nov., isolated from gut of marine sandworm.</title>
        <authorList>
            <person name="Kim B."/>
            <person name="Jun M.O."/>
            <person name="Shin N.-R."/>
        </authorList>
    </citation>
    <scope>NUCLEOTIDE SEQUENCE [LARGE SCALE GENOMIC DNA]</scope>
    <source>
        <strain evidence="11 12">A1S7</strain>
    </source>
</reference>
<dbReference type="InterPro" id="IPR050879">
    <property type="entry name" value="Acyltransferase_3"/>
</dbReference>
<accession>A0ABZ2MDG9</accession>
<evidence type="ECO:0000256" key="6">
    <source>
        <dbReference type="ARBA" id="ARBA00023136"/>
    </source>
</evidence>
<evidence type="ECO:0000259" key="10">
    <source>
        <dbReference type="Pfam" id="PF19040"/>
    </source>
</evidence>
<feature type="transmembrane region" description="Helical" evidence="8">
    <location>
        <begin position="85"/>
        <end position="106"/>
    </location>
</feature>